<organism evidence="1 4">
    <name type="scientific">Rhizophagus irregularis</name>
    <dbReference type="NCBI Taxonomy" id="588596"/>
    <lineage>
        <taxon>Eukaryota</taxon>
        <taxon>Fungi</taxon>
        <taxon>Fungi incertae sedis</taxon>
        <taxon>Mucoromycota</taxon>
        <taxon>Glomeromycotina</taxon>
        <taxon>Glomeromycetes</taxon>
        <taxon>Glomerales</taxon>
        <taxon>Glomeraceae</taxon>
        <taxon>Rhizophagus</taxon>
    </lineage>
</organism>
<accession>A0A2N0P0U1</accession>
<evidence type="ECO:0000313" key="2">
    <source>
        <dbReference type="EMBL" id="PKC71877.1"/>
    </source>
</evidence>
<proteinExistence type="predicted"/>
<dbReference type="Proteomes" id="UP000232722">
    <property type="component" value="Unassembled WGS sequence"/>
</dbReference>
<dbReference type="EMBL" id="LLXH01000147">
    <property type="protein sequence ID" value="PKC71877.1"/>
    <property type="molecule type" value="Genomic_DNA"/>
</dbReference>
<evidence type="ECO:0000313" key="3">
    <source>
        <dbReference type="Proteomes" id="UP000232688"/>
    </source>
</evidence>
<dbReference type="EMBL" id="LLXJ01001868">
    <property type="protein sequence ID" value="PKC00445.1"/>
    <property type="molecule type" value="Genomic_DNA"/>
</dbReference>
<protein>
    <submittedName>
        <fullName evidence="1">Uncharacterized protein</fullName>
    </submittedName>
</protein>
<dbReference type="Proteomes" id="UP000232688">
    <property type="component" value="Unassembled WGS sequence"/>
</dbReference>
<reference evidence="2 3" key="3">
    <citation type="submission" date="2017-10" db="EMBL/GenBank/DDBJ databases">
        <title>Extensive intraspecific genome diversity in a model arbuscular mycorrhizal fungus.</title>
        <authorList>
            <person name="Chen E.C.H."/>
            <person name="Morin E."/>
            <person name="Baudet D."/>
            <person name="Noel J."/>
            <person name="Ndikumana S."/>
            <person name="Charron P."/>
            <person name="St-Onge C."/>
            <person name="Giorgi J."/>
            <person name="Grigoriev I.V."/>
            <person name="Roux C."/>
            <person name="Martin F.M."/>
            <person name="Corradi N."/>
        </authorList>
    </citation>
    <scope>NUCLEOTIDE SEQUENCE [LARGE SCALE GENOMIC DNA]</scope>
    <source>
        <strain evidence="2 3">A1</strain>
    </source>
</reference>
<evidence type="ECO:0000313" key="4">
    <source>
        <dbReference type="Proteomes" id="UP000232722"/>
    </source>
</evidence>
<evidence type="ECO:0000313" key="1">
    <source>
        <dbReference type="EMBL" id="PKC00445.1"/>
    </source>
</evidence>
<gene>
    <name evidence="2" type="ORF">RhiirA1_453026</name>
    <name evidence="1" type="ORF">RhiirA5_428180</name>
</gene>
<reference evidence="1 4" key="1">
    <citation type="submission" date="2016-04" db="EMBL/GenBank/DDBJ databases">
        <title>Genome analyses suggest a sexual origin of heterokaryosis in a supposedly ancient asexual fungus.</title>
        <authorList>
            <person name="Ropars J."/>
            <person name="Sedzielewska K."/>
            <person name="Noel J."/>
            <person name="Charron P."/>
            <person name="Farinelli L."/>
            <person name="Marton T."/>
            <person name="Kruger M."/>
            <person name="Pelin A."/>
            <person name="Brachmann A."/>
            <person name="Corradi N."/>
        </authorList>
    </citation>
    <scope>NUCLEOTIDE SEQUENCE [LARGE SCALE GENOMIC DNA]</scope>
    <source>
        <strain evidence="1 4">A5</strain>
    </source>
</reference>
<dbReference type="VEuPathDB" id="FungiDB:RhiirA1_453026"/>
<dbReference type="AlphaFoldDB" id="A0A2N0P0U1"/>
<comment type="caution">
    <text evidence="1">The sequence shown here is derived from an EMBL/GenBank/DDBJ whole genome shotgun (WGS) entry which is preliminary data.</text>
</comment>
<name>A0A2N0P0U1_9GLOM</name>
<reference evidence="2 3" key="4">
    <citation type="submission" date="2017-10" db="EMBL/GenBank/DDBJ databases">
        <title>Genome analyses suggest a sexual origin of heterokaryosis in a supposedly ancient asexual fungus.</title>
        <authorList>
            <person name="Corradi N."/>
            <person name="Sedzielewska K."/>
            <person name="Noel J."/>
            <person name="Charron P."/>
            <person name="Farinelli L."/>
            <person name="Marton T."/>
            <person name="Kruger M."/>
            <person name="Pelin A."/>
            <person name="Brachmann A."/>
            <person name="Corradi N."/>
        </authorList>
    </citation>
    <scope>NUCLEOTIDE SEQUENCE [LARGE SCALE GENOMIC DNA]</scope>
    <source>
        <strain evidence="2 3">A1</strain>
    </source>
</reference>
<reference evidence="1 4" key="2">
    <citation type="submission" date="2017-09" db="EMBL/GenBank/DDBJ databases">
        <title>Extensive intraspecific genome diversity in a model arbuscular mycorrhizal fungus.</title>
        <authorList>
            <person name="Chen E.C."/>
            <person name="Morin E."/>
            <person name="Beaudet D."/>
            <person name="Noel J."/>
            <person name="Ndikumana S."/>
            <person name="Charron P."/>
            <person name="St-Onge C."/>
            <person name="Giorgi J."/>
            <person name="Grigoriev I.V."/>
            <person name="Roux C."/>
            <person name="Martin F.M."/>
            <person name="Corradi N."/>
        </authorList>
    </citation>
    <scope>NUCLEOTIDE SEQUENCE [LARGE SCALE GENOMIC DNA]</scope>
    <source>
        <strain evidence="1 4">A5</strain>
    </source>
</reference>
<sequence length="130" mass="14825">MKCWDAKAENRPIDKEFRKNKLKKVSDENNENKSESIKTHLQANSSDLLSLQLNSDKILFTSIRSDDLAMSNLSSDVTSAPQLCSVFIPNNRIFTCVYGSFNNKRVSQYLDNLVISYLKMSNNKDHLATM</sequence>